<comment type="pathway">
    <text evidence="2 7">Secondary metabolite metabolism; methylglyoxal degradation; (R)-lactate from methylglyoxal: step 2/2.</text>
</comment>
<feature type="binding site" evidence="7">
    <location>
        <position position="133"/>
    </location>
    <ligand>
        <name>Zn(2+)</name>
        <dbReference type="ChEBI" id="CHEBI:29105"/>
        <label>1</label>
    </ligand>
</feature>
<evidence type="ECO:0000256" key="5">
    <source>
        <dbReference type="ARBA" id="ARBA00022801"/>
    </source>
</evidence>
<dbReference type="InterPro" id="IPR050110">
    <property type="entry name" value="Glyoxalase_II_hydrolase"/>
</dbReference>
<dbReference type="Pfam" id="PF16123">
    <property type="entry name" value="HAGH_C"/>
    <property type="match status" value="1"/>
</dbReference>
<dbReference type="SMART" id="SM00849">
    <property type="entry name" value="Lactamase_B"/>
    <property type="match status" value="1"/>
</dbReference>
<evidence type="ECO:0000259" key="8">
    <source>
        <dbReference type="SMART" id="SM00849"/>
    </source>
</evidence>
<comment type="function">
    <text evidence="7">Thiolesterase that catalyzes the hydrolysis of S-D-lactoyl-glutathione to form glutathione and D-lactic acid.</text>
</comment>
<dbReference type="CDD" id="cd07723">
    <property type="entry name" value="hydroxyacylglutathione_hydrolase_MBL-fold"/>
    <property type="match status" value="1"/>
</dbReference>
<dbReference type="AlphaFoldDB" id="A0A344ULW1"/>
<accession>A0A344ULW1</accession>
<sequence>MEKSLMAATFSIAPVGAFSDNYIWVLSQDARAVAVDPGDAAPLLRHLESEKLALEAILITHHHADHCGGLAELLQVWPDAPVYGPAGIPGISHPVREGDVIALGMGQASVLEVPGHTLDHLAYLIEDALFCGDTLFAAGCGRVFEGTPGQMLASLKKLARLPPQTKVYPAHEYTLSNLRFALAADQHNPILAMRLSRDSALRQRGLPTLPSTIALETASNPFLRSGEPALRKTLEPRGGKPGDSEEACFARLREWKNDFR</sequence>
<feature type="binding site" evidence="7">
    <location>
        <position position="65"/>
    </location>
    <ligand>
        <name>Zn(2+)</name>
        <dbReference type="ChEBI" id="CHEBI:29105"/>
        <label>2</label>
    </ligand>
</feature>
<dbReference type="GO" id="GO:0046872">
    <property type="term" value="F:metal ion binding"/>
    <property type="evidence" value="ECO:0007669"/>
    <property type="project" value="UniProtKB-KW"/>
</dbReference>
<dbReference type="EC" id="3.1.2.6" evidence="7"/>
<evidence type="ECO:0000256" key="6">
    <source>
        <dbReference type="ARBA" id="ARBA00022833"/>
    </source>
</evidence>
<dbReference type="InterPro" id="IPR036866">
    <property type="entry name" value="RibonucZ/Hydroxyglut_hydro"/>
</dbReference>
<dbReference type="InterPro" id="IPR032282">
    <property type="entry name" value="HAGH_C"/>
</dbReference>
<dbReference type="PIRSF" id="PIRSF005457">
    <property type="entry name" value="Glx"/>
    <property type="match status" value="1"/>
</dbReference>
<feature type="binding site" evidence="7">
    <location>
        <position position="171"/>
    </location>
    <ligand>
        <name>Zn(2+)</name>
        <dbReference type="ChEBI" id="CHEBI:29105"/>
        <label>2</label>
    </ligand>
</feature>
<evidence type="ECO:0000256" key="1">
    <source>
        <dbReference type="ARBA" id="ARBA00001623"/>
    </source>
</evidence>
<dbReference type="PANTHER" id="PTHR43705:SF1">
    <property type="entry name" value="HYDROXYACYLGLUTATHIONE HYDROLASE GLOB"/>
    <property type="match status" value="1"/>
</dbReference>
<dbReference type="UniPathway" id="UPA00619">
    <property type="reaction ID" value="UER00676"/>
</dbReference>
<dbReference type="Pfam" id="PF00753">
    <property type="entry name" value="Lactamase_B"/>
    <property type="match status" value="1"/>
</dbReference>
<gene>
    <name evidence="7 9" type="primary">gloB</name>
    <name evidence="9" type="ORF">DK843_19330</name>
</gene>
<dbReference type="KEGG" id="chrb:DK843_19330"/>
<feature type="binding site" evidence="7">
    <location>
        <position position="61"/>
    </location>
    <ligand>
        <name>Zn(2+)</name>
        <dbReference type="ChEBI" id="CHEBI:29105"/>
        <label>1</label>
    </ligand>
</feature>
<keyword evidence="6 7" id="KW-0862">Zinc</keyword>
<comment type="cofactor">
    <cofactor evidence="7">
        <name>Zn(2+)</name>
        <dbReference type="ChEBI" id="CHEBI:29105"/>
    </cofactor>
    <text evidence="7">Binds 2 Zn(2+) ions per subunit.</text>
</comment>
<keyword evidence="5 7" id="KW-0378">Hydrolase</keyword>
<organism evidence="9 10">
    <name type="scientific">Chromobacterium phragmitis</name>
    <dbReference type="NCBI Taxonomy" id="2202141"/>
    <lineage>
        <taxon>Bacteria</taxon>
        <taxon>Pseudomonadati</taxon>
        <taxon>Pseudomonadota</taxon>
        <taxon>Betaproteobacteria</taxon>
        <taxon>Neisseriales</taxon>
        <taxon>Chromobacteriaceae</taxon>
        <taxon>Chromobacterium</taxon>
    </lineage>
</organism>
<comment type="subunit">
    <text evidence="7">Monomer.</text>
</comment>
<name>A0A344ULW1_9NEIS</name>
<dbReference type="GO" id="GO:0004416">
    <property type="term" value="F:hydroxyacylglutathione hydrolase activity"/>
    <property type="evidence" value="ECO:0007669"/>
    <property type="project" value="UniProtKB-UniRule"/>
</dbReference>
<dbReference type="Gene3D" id="3.60.15.10">
    <property type="entry name" value="Ribonuclease Z/Hydroxyacylglutathione hydrolase-like"/>
    <property type="match status" value="1"/>
</dbReference>
<evidence type="ECO:0000313" key="10">
    <source>
        <dbReference type="Proteomes" id="UP000252038"/>
    </source>
</evidence>
<keyword evidence="4 7" id="KW-0479">Metal-binding</keyword>
<comment type="catalytic activity">
    <reaction evidence="1 7">
        <text>an S-(2-hydroxyacyl)glutathione + H2O = a 2-hydroxy carboxylate + glutathione + H(+)</text>
        <dbReference type="Rhea" id="RHEA:21864"/>
        <dbReference type="ChEBI" id="CHEBI:15377"/>
        <dbReference type="ChEBI" id="CHEBI:15378"/>
        <dbReference type="ChEBI" id="CHEBI:57925"/>
        <dbReference type="ChEBI" id="CHEBI:58896"/>
        <dbReference type="ChEBI" id="CHEBI:71261"/>
        <dbReference type="EC" id="3.1.2.6"/>
    </reaction>
</comment>
<comment type="similarity">
    <text evidence="3 7">Belongs to the metallo-beta-lactamase superfamily. Glyoxalase II family.</text>
</comment>
<feature type="binding site" evidence="7">
    <location>
        <position position="133"/>
    </location>
    <ligand>
        <name>Zn(2+)</name>
        <dbReference type="ChEBI" id="CHEBI:29105"/>
        <label>2</label>
    </ligand>
</feature>
<evidence type="ECO:0000256" key="3">
    <source>
        <dbReference type="ARBA" id="ARBA00006759"/>
    </source>
</evidence>
<dbReference type="Proteomes" id="UP000252038">
    <property type="component" value="Chromosome"/>
</dbReference>
<dbReference type="InterPro" id="IPR035680">
    <property type="entry name" value="Clx_II_MBL"/>
</dbReference>
<dbReference type="InterPro" id="IPR001279">
    <property type="entry name" value="Metallo-B-lactamas"/>
</dbReference>
<feature type="binding site" evidence="7">
    <location>
        <position position="116"/>
    </location>
    <ligand>
        <name>Zn(2+)</name>
        <dbReference type="ChEBI" id="CHEBI:29105"/>
        <label>1</label>
    </ligand>
</feature>
<evidence type="ECO:0000256" key="4">
    <source>
        <dbReference type="ARBA" id="ARBA00022723"/>
    </source>
</evidence>
<proteinExistence type="inferred from homology"/>
<feature type="domain" description="Metallo-beta-lactamase" evidence="8">
    <location>
        <begin position="20"/>
        <end position="171"/>
    </location>
</feature>
<evidence type="ECO:0000256" key="7">
    <source>
        <dbReference type="HAMAP-Rule" id="MF_01374"/>
    </source>
</evidence>
<dbReference type="HAMAP" id="MF_01374">
    <property type="entry name" value="Glyoxalase_2"/>
    <property type="match status" value="1"/>
</dbReference>
<dbReference type="InterPro" id="IPR017782">
    <property type="entry name" value="Hydroxyacylglutathione_Hdrlase"/>
</dbReference>
<evidence type="ECO:0000313" key="9">
    <source>
        <dbReference type="EMBL" id="AXE36259.1"/>
    </source>
</evidence>
<evidence type="ECO:0000256" key="2">
    <source>
        <dbReference type="ARBA" id="ARBA00004963"/>
    </source>
</evidence>
<reference evidence="9 10" key="1">
    <citation type="submission" date="2018-05" db="EMBL/GenBank/DDBJ databases">
        <title>Genome sequencing, assembly and analysis of the novel insecticidal bacterium, Chromobacterium phragmitis.</title>
        <authorList>
            <person name="Sparks M.E."/>
            <person name="Blackburn M.B."/>
            <person name="Gundersen-Rindal D.E."/>
        </authorList>
    </citation>
    <scope>NUCLEOTIDE SEQUENCE [LARGE SCALE GENOMIC DNA]</scope>
    <source>
        <strain evidence="9">IIBBL 274-1</strain>
    </source>
</reference>
<feature type="binding site" evidence="7">
    <location>
        <position position="63"/>
    </location>
    <ligand>
        <name>Zn(2+)</name>
        <dbReference type="ChEBI" id="CHEBI:29105"/>
        <label>1</label>
    </ligand>
</feature>
<dbReference type="NCBIfam" id="TIGR03413">
    <property type="entry name" value="GSH_gloB"/>
    <property type="match status" value="1"/>
</dbReference>
<feature type="binding site" evidence="7">
    <location>
        <position position="66"/>
    </location>
    <ligand>
        <name>Zn(2+)</name>
        <dbReference type="ChEBI" id="CHEBI:29105"/>
        <label>2</label>
    </ligand>
</feature>
<dbReference type="EMBL" id="CP029554">
    <property type="protein sequence ID" value="AXE36259.1"/>
    <property type="molecule type" value="Genomic_DNA"/>
</dbReference>
<dbReference type="GO" id="GO:0019243">
    <property type="term" value="P:methylglyoxal catabolic process to D-lactate via S-lactoyl-glutathione"/>
    <property type="evidence" value="ECO:0007669"/>
    <property type="project" value="UniProtKB-UniRule"/>
</dbReference>
<protein>
    <recommendedName>
        <fullName evidence="7">Hydroxyacylglutathione hydrolase</fullName>
        <ecNumber evidence="7">3.1.2.6</ecNumber>
    </recommendedName>
    <alternativeName>
        <fullName evidence="7">Glyoxalase II</fullName>
        <shortName evidence="7">Glx II</shortName>
    </alternativeName>
</protein>
<dbReference type="PANTHER" id="PTHR43705">
    <property type="entry name" value="HYDROXYACYLGLUTATHIONE HYDROLASE"/>
    <property type="match status" value="1"/>
</dbReference>
<dbReference type="SUPFAM" id="SSF56281">
    <property type="entry name" value="Metallo-hydrolase/oxidoreductase"/>
    <property type="match status" value="1"/>
</dbReference>